<proteinExistence type="inferred from homology"/>
<evidence type="ECO:0000259" key="2">
    <source>
        <dbReference type="Pfam" id="PF01425"/>
    </source>
</evidence>
<keyword evidence="4" id="KW-1185">Reference proteome</keyword>
<dbReference type="Gene3D" id="3.90.1300.10">
    <property type="entry name" value="Amidase signature (AS) domain"/>
    <property type="match status" value="1"/>
</dbReference>
<feature type="domain" description="Amidase" evidence="2">
    <location>
        <begin position="27"/>
        <end position="452"/>
    </location>
</feature>
<gene>
    <name evidence="3" type="ORF">FRZ44_09740</name>
</gene>
<dbReference type="SUPFAM" id="SSF75304">
    <property type="entry name" value="Amidase signature (AS) enzymes"/>
    <property type="match status" value="1"/>
</dbReference>
<dbReference type="AlphaFoldDB" id="A0A5J6MF67"/>
<dbReference type="EMBL" id="CP042906">
    <property type="protein sequence ID" value="QEX15687.1"/>
    <property type="molecule type" value="Genomic_DNA"/>
</dbReference>
<evidence type="ECO:0000256" key="1">
    <source>
        <dbReference type="ARBA" id="ARBA00009199"/>
    </source>
</evidence>
<dbReference type="GO" id="GO:0003824">
    <property type="term" value="F:catalytic activity"/>
    <property type="evidence" value="ECO:0007669"/>
    <property type="project" value="InterPro"/>
</dbReference>
<dbReference type="PANTHER" id="PTHR11895">
    <property type="entry name" value="TRANSAMIDASE"/>
    <property type="match status" value="1"/>
</dbReference>
<dbReference type="OrthoDB" id="7245165at2"/>
<reference evidence="3 4" key="1">
    <citation type="submission" date="2019-08" db="EMBL/GenBank/DDBJ databases">
        <title>Hyperibacter terrae gen. nov., sp. nov. and Hyperibacter viscosus sp. nov., two new members in the family Rhodospirillaceae isolated from the rhizosphere of Hypericum perforatum.</title>
        <authorList>
            <person name="Noviana Z."/>
        </authorList>
    </citation>
    <scope>NUCLEOTIDE SEQUENCE [LARGE SCALE GENOMIC DNA]</scope>
    <source>
        <strain evidence="3 4">R5913</strain>
    </source>
</reference>
<protein>
    <submittedName>
        <fullName evidence="3">Amidase</fullName>
    </submittedName>
</protein>
<dbReference type="RefSeq" id="WP_151176117.1">
    <property type="nucleotide sequence ID" value="NZ_CP042906.1"/>
</dbReference>
<dbReference type="KEGG" id="htq:FRZ44_09740"/>
<organism evidence="3 4">
    <name type="scientific">Hypericibacter terrae</name>
    <dbReference type="NCBI Taxonomy" id="2602015"/>
    <lineage>
        <taxon>Bacteria</taxon>
        <taxon>Pseudomonadati</taxon>
        <taxon>Pseudomonadota</taxon>
        <taxon>Alphaproteobacteria</taxon>
        <taxon>Rhodospirillales</taxon>
        <taxon>Dongiaceae</taxon>
        <taxon>Hypericibacter</taxon>
    </lineage>
</organism>
<name>A0A5J6MF67_9PROT</name>
<dbReference type="Pfam" id="PF01425">
    <property type="entry name" value="Amidase"/>
    <property type="match status" value="1"/>
</dbReference>
<accession>A0A5J6MF67</accession>
<evidence type="ECO:0000313" key="3">
    <source>
        <dbReference type="EMBL" id="QEX15687.1"/>
    </source>
</evidence>
<dbReference type="Proteomes" id="UP000326202">
    <property type="component" value="Chromosome"/>
</dbReference>
<evidence type="ECO:0000313" key="4">
    <source>
        <dbReference type="Proteomes" id="UP000326202"/>
    </source>
</evidence>
<dbReference type="InterPro" id="IPR020556">
    <property type="entry name" value="Amidase_CS"/>
</dbReference>
<dbReference type="InterPro" id="IPR023631">
    <property type="entry name" value="Amidase_dom"/>
</dbReference>
<comment type="similarity">
    <text evidence="1">Belongs to the amidase family.</text>
</comment>
<dbReference type="PROSITE" id="PS00571">
    <property type="entry name" value="AMIDASES"/>
    <property type="match status" value="1"/>
</dbReference>
<sequence length="475" mass="52120">MTDLDLCYLSATEAVRRFKTKKLSPVELVRALVERAERVESKVNAFTYTFYDRAIDQAKKAEAKYMRTDGRTRPLEGLAIVIKDETTIKGERTTFGSLVFKDNVDTVTAPPAELIFKAGAIMLARSCAPEFSCAPITHTKLWGTTRTPWNLYYTSGGSSGGAGASLAAGTTTLANGSDIGGSIRIPASACGVYGFKPPYGRNPDSGPFNLDWYNHAGPMARSVSDVAMLQNVMSGPHPRDIVPVRPKLRIPDKFEGIKGWRIALSVDLDFYEVDSEVVANTKAAAAALRDLGAKVEEVKIGWTKDVNRATWAHLSGLFGAWVSRLIPEHGRKMMPYTREFARRAKKTTLVDFVEGMEIESAMYEKLGALFQTYDLLICPTLALPAIKADADLGDPGMKINGVKIDGYLDWCMTPPFNAMSRCPVMNVPSGFAKSGVPTGLQIVGRPYDDVAVFRAASAYERLRPMYDSDDRRPKL</sequence>
<dbReference type="InterPro" id="IPR036928">
    <property type="entry name" value="AS_sf"/>
</dbReference>
<dbReference type="PANTHER" id="PTHR11895:SF7">
    <property type="entry name" value="GLUTAMYL-TRNA(GLN) AMIDOTRANSFERASE SUBUNIT A, MITOCHONDRIAL"/>
    <property type="match status" value="1"/>
</dbReference>
<dbReference type="InterPro" id="IPR000120">
    <property type="entry name" value="Amidase"/>
</dbReference>